<keyword evidence="2" id="KW-1185">Reference proteome</keyword>
<dbReference type="SUPFAM" id="SSF81606">
    <property type="entry name" value="PP2C-like"/>
    <property type="match status" value="1"/>
</dbReference>
<organism evidence="1 2">
    <name type="scientific">Brassica napus</name>
    <name type="common">Rape</name>
    <dbReference type="NCBI Taxonomy" id="3708"/>
    <lineage>
        <taxon>Eukaryota</taxon>
        <taxon>Viridiplantae</taxon>
        <taxon>Streptophyta</taxon>
        <taxon>Embryophyta</taxon>
        <taxon>Tracheophyta</taxon>
        <taxon>Spermatophyta</taxon>
        <taxon>Magnoliopsida</taxon>
        <taxon>eudicotyledons</taxon>
        <taxon>Gunneridae</taxon>
        <taxon>Pentapetalae</taxon>
        <taxon>rosids</taxon>
        <taxon>malvids</taxon>
        <taxon>Brassicales</taxon>
        <taxon>Brassicaceae</taxon>
        <taxon>Brassiceae</taxon>
        <taxon>Brassica</taxon>
    </lineage>
</organism>
<reference evidence="1 2" key="1">
    <citation type="submission" date="2021-05" db="EMBL/GenBank/DDBJ databases">
        <title>Genome Assembly of Synthetic Allotetraploid Brassica napus Reveals Homoeologous Exchanges between Subgenomes.</title>
        <authorList>
            <person name="Davis J.T."/>
        </authorList>
    </citation>
    <scope>NUCLEOTIDE SEQUENCE [LARGE SCALE GENOMIC DNA]</scope>
    <source>
        <strain evidence="2">cv. Da-Ae</strain>
        <tissue evidence="1">Seedling</tissue>
    </source>
</reference>
<feature type="non-terminal residue" evidence="1">
    <location>
        <position position="1"/>
    </location>
</feature>
<proteinExistence type="predicted"/>
<protein>
    <recommendedName>
        <fullName evidence="3">Protein-serine/threonine phosphatase</fullName>
    </recommendedName>
</protein>
<name>A0ABQ8DBU1_BRANA</name>
<evidence type="ECO:0008006" key="3">
    <source>
        <dbReference type="Google" id="ProtNLM"/>
    </source>
</evidence>
<dbReference type="InterPro" id="IPR036457">
    <property type="entry name" value="PPM-type-like_dom_sf"/>
</dbReference>
<feature type="non-terminal residue" evidence="1">
    <location>
        <position position="67"/>
    </location>
</feature>
<sequence>NFGSMEDTVFCGVFDGHGPYGHTLLTSIVKAYRFMDKELKMQVDVDCLCSGTTAVTMVKQCVCGPVT</sequence>
<gene>
    <name evidence="1" type="ORF">HID58_019092</name>
</gene>
<evidence type="ECO:0000313" key="2">
    <source>
        <dbReference type="Proteomes" id="UP000824890"/>
    </source>
</evidence>
<dbReference type="EMBL" id="JAGKQM010000005">
    <property type="protein sequence ID" value="KAH0926836.1"/>
    <property type="molecule type" value="Genomic_DNA"/>
</dbReference>
<accession>A0ABQ8DBU1</accession>
<evidence type="ECO:0000313" key="1">
    <source>
        <dbReference type="EMBL" id="KAH0926836.1"/>
    </source>
</evidence>
<comment type="caution">
    <text evidence="1">The sequence shown here is derived from an EMBL/GenBank/DDBJ whole genome shotgun (WGS) entry which is preliminary data.</text>
</comment>
<dbReference type="Proteomes" id="UP000824890">
    <property type="component" value="Unassembled WGS sequence"/>
</dbReference>